<dbReference type="InterPro" id="IPR014031">
    <property type="entry name" value="Ketoacyl_synth_C"/>
</dbReference>
<name>A0A291RQI1_9NOCA</name>
<feature type="region of interest" description="N-terminal hotdog fold" evidence="12">
    <location>
        <begin position="767"/>
        <end position="887"/>
    </location>
</feature>
<dbReference type="Gene3D" id="3.30.559.30">
    <property type="entry name" value="Nonribosomal peptide synthetase, condensation domain"/>
    <property type="match status" value="1"/>
</dbReference>
<dbReference type="InterPro" id="IPR001031">
    <property type="entry name" value="Thioesterase"/>
</dbReference>
<evidence type="ECO:0000256" key="7">
    <source>
        <dbReference type="ARBA" id="ARBA00022598"/>
    </source>
</evidence>
<dbReference type="InterPro" id="IPR023213">
    <property type="entry name" value="CAT-like_dom_sf"/>
</dbReference>
<dbReference type="PROSITE" id="PS52004">
    <property type="entry name" value="KS3_2"/>
    <property type="match status" value="1"/>
</dbReference>
<dbReference type="GO" id="GO:0006633">
    <property type="term" value="P:fatty acid biosynthetic process"/>
    <property type="evidence" value="ECO:0007669"/>
    <property type="project" value="TreeGrafter"/>
</dbReference>
<dbReference type="CDD" id="cd12114">
    <property type="entry name" value="A_NRPS_TlmIV_like"/>
    <property type="match status" value="1"/>
</dbReference>
<dbReference type="InterPro" id="IPR049551">
    <property type="entry name" value="PKS_DH_C"/>
</dbReference>
<dbReference type="InterPro" id="IPR014043">
    <property type="entry name" value="Acyl_transferase_dom"/>
</dbReference>
<evidence type="ECO:0000259" key="14">
    <source>
        <dbReference type="PROSITE" id="PS52004"/>
    </source>
</evidence>
<dbReference type="SUPFAM" id="SSF52777">
    <property type="entry name" value="CoA-dependent acyltransferases"/>
    <property type="match status" value="2"/>
</dbReference>
<keyword evidence="6" id="KW-0597">Phosphoprotein</keyword>
<dbReference type="Pfam" id="PF00109">
    <property type="entry name" value="ketoacyl-synt"/>
    <property type="match status" value="1"/>
</dbReference>
<evidence type="ECO:0000313" key="17">
    <source>
        <dbReference type="Proteomes" id="UP000221961"/>
    </source>
</evidence>
<comment type="cofactor">
    <cofactor evidence="1">
        <name>pantetheine 4'-phosphate</name>
        <dbReference type="ChEBI" id="CHEBI:47942"/>
    </cofactor>
</comment>
<dbReference type="Pfam" id="PF14765">
    <property type="entry name" value="PS-DH"/>
    <property type="match status" value="1"/>
</dbReference>
<reference evidence="16 17" key="1">
    <citation type="submission" date="2017-10" db="EMBL/GenBank/DDBJ databases">
        <title>Comparative genomics between pathogenic Norcardia.</title>
        <authorList>
            <person name="Zeng L."/>
        </authorList>
    </citation>
    <scope>NUCLEOTIDE SEQUENCE [LARGE SCALE GENOMIC DNA]</scope>
    <source>
        <strain evidence="16 17">NC_YFY_NT001</strain>
    </source>
</reference>
<gene>
    <name evidence="16" type="ORF">CRH09_30115</name>
</gene>
<dbReference type="PROSITE" id="PS52019">
    <property type="entry name" value="PKS_MFAS_DH"/>
    <property type="match status" value="1"/>
</dbReference>
<dbReference type="Pfam" id="PF00550">
    <property type="entry name" value="PP-binding"/>
    <property type="match status" value="2"/>
</dbReference>
<evidence type="ECO:0000259" key="15">
    <source>
        <dbReference type="PROSITE" id="PS52019"/>
    </source>
</evidence>
<evidence type="ECO:0000256" key="5">
    <source>
        <dbReference type="ARBA" id="ARBA00022450"/>
    </source>
</evidence>
<dbReference type="Gene3D" id="3.40.366.10">
    <property type="entry name" value="Malonyl-Coenzyme A Acyl Carrier Protein, domain 2"/>
    <property type="match status" value="2"/>
</dbReference>
<dbReference type="PROSITE" id="PS50075">
    <property type="entry name" value="CARRIER"/>
    <property type="match status" value="2"/>
</dbReference>
<dbReference type="FunFam" id="3.40.50.980:FF:000001">
    <property type="entry name" value="Non-ribosomal peptide synthetase"/>
    <property type="match status" value="1"/>
</dbReference>
<feature type="domain" description="Carrier" evidence="13">
    <location>
        <begin position="1343"/>
        <end position="1420"/>
    </location>
</feature>
<dbReference type="InterPro" id="IPR049552">
    <property type="entry name" value="PKS_DH_N"/>
</dbReference>
<dbReference type="FunFam" id="3.30.559.10:FF:000023">
    <property type="entry name" value="Non-ribosomal peptide synthetase"/>
    <property type="match status" value="1"/>
</dbReference>
<dbReference type="Gene3D" id="3.40.47.10">
    <property type="match status" value="1"/>
</dbReference>
<dbReference type="SMART" id="SM00825">
    <property type="entry name" value="PKS_KS"/>
    <property type="match status" value="1"/>
</dbReference>
<dbReference type="InterPro" id="IPR029058">
    <property type="entry name" value="AB_hydrolase_fold"/>
</dbReference>
<dbReference type="InterPro" id="IPR049900">
    <property type="entry name" value="PKS_mFAS_DH"/>
</dbReference>
<dbReference type="Gene3D" id="2.30.38.10">
    <property type="entry name" value="Luciferase, Domain 3"/>
    <property type="match status" value="1"/>
</dbReference>
<dbReference type="CDD" id="cd00833">
    <property type="entry name" value="PKS"/>
    <property type="match status" value="1"/>
</dbReference>
<keyword evidence="8" id="KW-0808">Transferase</keyword>
<dbReference type="SUPFAM" id="SSF47336">
    <property type="entry name" value="ACP-like"/>
    <property type="match status" value="2"/>
</dbReference>
<evidence type="ECO:0000313" key="16">
    <source>
        <dbReference type="EMBL" id="ATL69796.1"/>
    </source>
</evidence>
<feature type="domain" description="PKS/mFAS DH" evidence="15">
    <location>
        <begin position="767"/>
        <end position="1038"/>
    </location>
</feature>
<dbReference type="Proteomes" id="UP000221961">
    <property type="component" value="Chromosome"/>
</dbReference>
<dbReference type="Gene3D" id="3.10.129.110">
    <property type="entry name" value="Polyketide synthase dehydratase"/>
    <property type="match status" value="1"/>
</dbReference>
<dbReference type="Pfam" id="PF00668">
    <property type="entry name" value="Condensation"/>
    <property type="match status" value="1"/>
</dbReference>
<sequence>MFTTLMMGRSVVDHGAAQSYSAAHGTGPGAAEPIAVVGMACRMPGGAANPESFWQFLRGGGDGVVEVPRSRMELPGPHRAGLLTGIDEFDAEFFGISPREAACLDPRHRLLLEVTWEALEHAGCRADRLPGRPVGVFVGVSHEEGVRIPSGATDRVSAHALTGGAASFAAGRLSYHLGLRGPSLAVDTATSSSLVAVHLAGQSLRCGESDLALAGGAHVLLSPYWFRVLSQARMLSPTGCCRVFDAAADGYVRGEGCGVVVLERLSDARANGRRIWAVIRGSAVNSDGRSRGITAPDPDAQADLIRAALRAADLPPERIDYVEAHGTGTPTGDPVELRALRAALGAGRDGRPLPVGSVKTNIGHLEPAAGVAGLIKAVLCVAHGEIPPHLHLDTLNSAAGLGITVPTVPTALPQGERPSVVGVSSFGASGANAHVILESAGGTVEYVPILPDRTAHVLALSAKSAAALSKLAERYSARLSALDENRLADLCFTANTGRTAFAHRAAFAASTVRGMRERLARLDSPNRLGDSPFPSSPTVGRIVFLFPDRDAAYPGMGRLLFDTAPRYRETLDEADEVLRPLLGCPLSEVLNRDDLLARPRYARPALFAVEYALARLWRQWGVEPDVLLGRGIGERVAACVRGALDFRTGLRLAAESSAGTDGVPSGFADSVRAAVTQGAGVFLEVGPTPTLLGPVGDVAPDALLLPSLRRGSDDWQVLGDSVAALHTAGAAIDWRRFDEGRGRRLMTAPTYPFRRDRHGEARPEESVPLLGRRLQSPLPTAQFESTLAPAAHRVIDEQVVDGRPLAGVGIHLAMAVAAARESTGTAAVTIRDYELTRALWLEPDDRRRVQFVLEPDGSFQLYAAAAADPAAWDRLCLGRIASGADPSTVDIAAIRGRLTGELTADALYRRLWRRAVYLGPSARWADDIRYAEGEAMSRLQPPESTVWDGTTPHPALTEAMFHTILGCLPNHPPTVTRIDRFTWHGPPTTQPLYCHCRVDPYAEQPYPTATFTLTDASGHIIAEAHRVEFRPLSRNSPAVVHNHAPHTRNAITAEPLPDTTTAEPTPVAAAVRALTGAADAGVVPAAADAGAVPVAADTGMVPAAADAKAVRVAAEARVVPDVAGAGAVPGAADTRAAPDAVESRVGARNSPVVAHDHVARTQNLVAAEPMPAAESVSDAAVAEPLPDAADTRAVPAAADSGVVPAEAAAEAMPDVADTRAVPDVVESRVGPRNSSVVHDHAARTRNAVATESVPNAEALPDVAAAEPIPVATETRAAPDAEDAGAVSAVVGAGPMPVAVDVPLVPGVAGAGVMPAVTVARAASDGAATHAAVVDTPETAMSYADVDLVRRVVFSTLARVLGVREGELDSGVALTDLGLDSWMALEAQDALREELGVGPSLDAFLNASSITGFIADLIGAPAAEQRVAVLSAPDEDARYDPFPLTDLQHAYLVGRSTAFELGGVSTYSYVEVDIVGLDLDRLASALGVLVRRHDMLRAVVGADGTQRVLAAVPEFIVRTVDLAELSASDRAGALEQIRSELKNQVLDAATWPLFDVRATRLDARTTRLHIGLDALVVDGWSAALLFREWATVYREGARALPELSLTFRDYLTALRERRSEHRRAEAERYWRERIAELPEAPRLPLAINPADLGVPEFTHHTTTLSTTEWAELRRLAGAHGVTPSAALCAAYSWTLSAWSGTSAFTLNVMFSNRVMLHEQVDAVVGNFSTTTLLAVGLADETFARLAERIQGRLWTDLEHGDMSGVEVLREINRARGNIVGASMPVVFASMVNFASRDAAGGMTGMVHHLLGLGESATEVYSCVRTPQVWLDHQVIEEAGALVVNWDVVTGLFPDGMIETMFGVYVGLLRGLAADESAWQRPAPILVPEADLKARRSANATGEPVDPGLLHEPFLERAGENPHAPAVVSAEETLSYGELDRRSAKLARRLRDRGVGRGALVAVVLDKGVQQVVAVLGILRAGAGYVPVDPDVPAERLRVLLAESGVAAIVTQREVDRRTPWPVGWDRLCIDETASEGTDHEPLPECDAEPDDLAYVIFTSGSTGTPKGVMIEHRAARNTVLDINERFGIGPADRVLGLSALNFDLSVYDIFGTLAAGATLMLPEPAAHREPARWADLVAEHAITVWNSVPALMEMFVDHLTAREYPPMPLRVVLLSGDWIPVTLPNRIRELAPDTVICGLGGATEAAIWSIHHRIDGVDPARTSIPYGKPLRNQRFHVLDETWRPCPTWVPGELYIAGAGLARGYLGDEAKTKASFVRHPITDERLYRTGDLGRYLPDGAIEFLGRRDTQVKINGYRVELGEIEAALLRDPRVRTAAAAVVGDGQDRRLAAYAVPAAAVTPDELTAALRAQLPDYLVPRHIVLLDALPLGRNGKLDRAALPRVEFSPPAPAVLVAPRDEIERTLADIWAEFFPGRDFGMDTTFFALGGNSLLAVRLMARIGAQLGPSLPLSVLFGHPTIATLADVVREGRGRRAALVPISETGSATPWVLAHPVGGDVLCYSGLAALLGPDQPVYALQVPDTDEPLTTIPELAAHYIDALDTALPRGRYRLGGWSMGGMIALEMAARMSLRGTEIESVALIDVLEPPTPRHAAVPEDSTLLSWFARDLAGLAGIEWTPAPAELRSLTDLYDRARAAGVLPSDVDTDTLSAIVTRFSRNTRALLTYRAPTYAGTVRFYRAARGATPATAAAWLARCTGDARIIDLPGDHYGIVRPPHVDALAAALRTDPE</sequence>
<dbReference type="Gene3D" id="3.30.559.10">
    <property type="entry name" value="Chloramphenicol acetyltransferase-like domain"/>
    <property type="match status" value="1"/>
</dbReference>
<dbReference type="InterPro" id="IPR036736">
    <property type="entry name" value="ACP-like_sf"/>
</dbReference>
<comment type="similarity">
    <text evidence="3">Belongs to the ATP-dependent AMP-binding enzyme family. MbtB subfamily.</text>
</comment>
<evidence type="ECO:0000256" key="2">
    <source>
        <dbReference type="ARBA" id="ARBA00005102"/>
    </source>
</evidence>
<organism evidence="16 17">
    <name type="scientific">Nocardia terpenica</name>
    <dbReference type="NCBI Taxonomy" id="455432"/>
    <lineage>
        <taxon>Bacteria</taxon>
        <taxon>Bacillati</taxon>
        <taxon>Actinomycetota</taxon>
        <taxon>Actinomycetes</taxon>
        <taxon>Mycobacteriales</taxon>
        <taxon>Nocardiaceae</taxon>
        <taxon>Nocardia</taxon>
    </lineage>
</organism>
<dbReference type="SMART" id="SM00824">
    <property type="entry name" value="PKS_TE"/>
    <property type="match status" value="1"/>
</dbReference>
<dbReference type="EMBL" id="CP023778">
    <property type="protein sequence ID" value="ATL69796.1"/>
    <property type="molecule type" value="Genomic_DNA"/>
</dbReference>
<comment type="caution">
    <text evidence="12">Lacks conserved residue(s) required for the propagation of feature annotation.</text>
</comment>
<dbReference type="SUPFAM" id="SSF53474">
    <property type="entry name" value="alpha/beta-Hydrolases"/>
    <property type="match status" value="1"/>
</dbReference>
<evidence type="ECO:0000256" key="1">
    <source>
        <dbReference type="ARBA" id="ARBA00001957"/>
    </source>
</evidence>
<evidence type="ECO:0000256" key="4">
    <source>
        <dbReference type="ARBA" id="ARBA00016743"/>
    </source>
</evidence>
<dbReference type="KEGG" id="ntp:CRH09_30115"/>
<dbReference type="InterPro" id="IPR016035">
    <property type="entry name" value="Acyl_Trfase/lysoPLipase"/>
</dbReference>
<dbReference type="Pfam" id="PF02801">
    <property type="entry name" value="Ketoacyl-synt_C"/>
    <property type="match status" value="1"/>
</dbReference>
<dbReference type="PANTHER" id="PTHR43775:SF37">
    <property type="entry name" value="SI:DKEY-61P9.11"/>
    <property type="match status" value="1"/>
</dbReference>
<dbReference type="Pfam" id="PF00501">
    <property type="entry name" value="AMP-binding"/>
    <property type="match status" value="1"/>
</dbReference>
<keyword evidence="7" id="KW-0436">Ligase</keyword>
<dbReference type="Gene3D" id="1.10.1200.10">
    <property type="entry name" value="ACP-like"/>
    <property type="match status" value="2"/>
</dbReference>
<dbReference type="Gene3D" id="3.40.50.980">
    <property type="match status" value="2"/>
</dbReference>
<feature type="domain" description="Ketosynthase family 3 (KS3)" evidence="14">
    <location>
        <begin position="31"/>
        <end position="439"/>
    </location>
</feature>
<dbReference type="SUPFAM" id="SSF56801">
    <property type="entry name" value="Acetyl-CoA synthetase-like"/>
    <property type="match status" value="1"/>
</dbReference>
<dbReference type="Pfam" id="PF22621">
    <property type="entry name" value="CurL-like_PKS_C"/>
    <property type="match status" value="1"/>
</dbReference>
<dbReference type="InterPro" id="IPR001227">
    <property type="entry name" value="Ac_transferase_dom_sf"/>
</dbReference>
<dbReference type="SUPFAM" id="SSF52151">
    <property type="entry name" value="FabD/lysophospholipase-like"/>
    <property type="match status" value="1"/>
</dbReference>
<dbReference type="CDD" id="cd19535">
    <property type="entry name" value="Cyc_NRPS"/>
    <property type="match status" value="1"/>
</dbReference>
<dbReference type="PROSITE" id="PS00455">
    <property type="entry name" value="AMP_BINDING"/>
    <property type="match status" value="1"/>
</dbReference>
<dbReference type="InterPro" id="IPR016039">
    <property type="entry name" value="Thiolase-like"/>
</dbReference>
<dbReference type="GO" id="GO:0071770">
    <property type="term" value="P:DIM/DIP cell wall layer assembly"/>
    <property type="evidence" value="ECO:0007669"/>
    <property type="project" value="TreeGrafter"/>
</dbReference>
<dbReference type="SMART" id="SM00823">
    <property type="entry name" value="PKS_PP"/>
    <property type="match status" value="2"/>
</dbReference>
<dbReference type="InterPro" id="IPR014030">
    <property type="entry name" value="Ketoacyl_synth_N"/>
</dbReference>
<dbReference type="FunFam" id="3.40.50.12780:FF:000012">
    <property type="entry name" value="Non-ribosomal peptide synthetase"/>
    <property type="match status" value="1"/>
</dbReference>
<dbReference type="GO" id="GO:0005886">
    <property type="term" value="C:plasma membrane"/>
    <property type="evidence" value="ECO:0007669"/>
    <property type="project" value="TreeGrafter"/>
</dbReference>
<protein>
    <recommendedName>
        <fullName evidence="4">Phenyloxazoline synthase MbtB</fullName>
    </recommendedName>
    <alternativeName>
        <fullName evidence="11">Mycobactin synthetase protein B</fullName>
    </alternativeName>
</protein>
<dbReference type="UniPathway" id="UPA00011"/>
<dbReference type="Pfam" id="PF21089">
    <property type="entry name" value="PKS_DH_N"/>
    <property type="match status" value="1"/>
</dbReference>
<evidence type="ECO:0000256" key="10">
    <source>
        <dbReference type="ARBA" id="ARBA00029443"/>
    </source>
</evidence>
<dbReference type="SUPFAM" id="SSF53901">
    <property type="entry name" value="Thiolase-like"/>
    <property type="match status" value="1"/>
</dbReference>
<dbReference type="InterPro" id="IPR000873">
    <property type="entry name" value="AMP-dep_synth/lig_dom"/>
</dbReference>
<dbReference type="InterPro" id="IPR001242">
    <property type="entry name" value="Condensation_dom"/>
</dbReference>
<dbReference type="InterPro" id="IPR045851">
    <property type="entry name" value="AMP-bd_C_sf"/>
</dbReference>
<dbReference type="InterPro" id="IPR020841">
    <property type="entry name" value="PKS_Beta-ketoAc_synthase_dom"/>
</dbReference>
<dbReference type="InterPro" id="IPR020806">
    <property type="entry name" value="PKS_PP-bd"/>
</dbReference>
<evidence type="ECO:0000256" key="8">
    <source>
        <dbReference type="ARBA" id="ARBA00022679"/>
    </source>
</evidence>
<dbReference type="InterPro" id="IPR057737">
    <property type="entry name" value="Condensation_MtbB-like"/>
</dbReference>
<evidence type="ECO:0000256" key="3">
    <source>
        <dbReference type="ARBA" id="ARBA00007380"/>
    </source>
</evidence>
<dbReference type="InterPro" id="IPR042104">
    <property type="entry name" value="PKS_dehydratase_sf"/>
</dbReference>
<dbReference type="RefSeq" id="WP_098696802.1">
    <property type="nucleotide sequence ID" value="NZ_CP023778.1"/>
</dbReference>
<dbReference type="InterPro" id="IPR020807">
    <property type="entry name" value="PKS_DH"/>
</dbReference>
<dbReference type="Gene3D" id="3.30.300.30">
    <property type="match status" value="1"/>
</dbReference>
<evidence type="ECO:0000256" key="6">
    <source>
        <dbReference type="ARBA" id="ARBA00022553"/>
    </source>
</evidence>
<dbReference type="InterPro" id="IPR020802">
    <property type="entry name" value="TesA-like"/>
</dbReference>
<dbReference type="Gene3D" id="3.40.50.1820">
    <property type="entry name" value="alpha/beta hydrolase"/>
    <property type="match status" value="1"/>
</dbReference>
<comment type="similarity">
    <text evidence="10">In the C-terminal section; belongs to the NRP synthetase family.</text>
</comment>
<keyword evidence="5" id="KW-0596">Phosphopantetheine</keyword>
<dbReference type="Pfam" id="PF13193">
    <property type="entry name" value="AMP-binding_C"/>
    <property type="match status" value="1"/>
</dbReference>
<evidence type="ECO:0000259" key="13">
    <source>
        <dbReference type="PROSITE" id="PS50075"/>
    </source>
</evidence>
<dbReference type="Pfam" id="PF00975">
    <property type="entry name" value="Thioesterase"/>
    <property type="match status" value="1"/>
</dbReference>
<dbReference type="GeneID" id="88361548"/>
<proteinExistence type="inferred from homology"/>
<dbReference type="GO" id="GO:0044550">
    <property type="term" value="P:secondary metabolite biosynthetic process"/>
    <property type="evidence" value="ECO:0007669"/>
    <property type="project" value="UniProtKB-ARBA"/>
</dbReference>
<dbReference type="InterPro" id="IPR050091">
    <property type="entry name" value="PKS_NRPS_Biosynth_Enz"/>
</dbReference>
<comment type="pathway">
    <text evidence="2">Siderophore biosynthesis; mycobactin biosynthesis.</text>
</comment>
<evidence type="ECO:0000256" key="12">
    <source>
        <dbReference type="PROSITE-ProRule" id="PRU01363"/>
    </source>
</evidence>
<dbReference type="Pfam" id="PF00698">
    <property type="entry name" value="Acyl_transf_1"/>
    <property type="match status" value="1"/>
</dbReference>
<evidence type="ECO:0000256" key="9">
    <source>
        <dbReference type="ARBA" id="ARBA00023268"/>
    </source>
</evidence>
<dbReference type="GO" id="GO:0016874">
    <property type="term" value="F:ligase activity"/>
    <property type="evidence" value="ECO:0007669"/>
    <property type="project" value="UniProtKB-KW"/>
</dbReference>
<dbReference type="GO" id="GO:0005737">
    <property type="term" value="C:cytoplasm"/>
    <property type="evidence" value="ECO:0007669"/>
    <property type="project" value="TreeGrafter"/>
</dbReference>
<dbReference type="FunFam" id="3.30.559.30:FF:000006">
    <property type="entry name" value="Yersiniabactin polyketide/non-ribosomal peptide synthetase"/>
    <property type="match status" value="1"/>
</dbReference>
<keyword evidence="9" id="KW-0511">Multifunctional enzyme</keyword>
<dbReference type="NCBIfam" id="TIGR01733">
    <property type="entry name" value="AA-adenyl-dom"/>
    <property type="match status" value="1"/>
</dbReference>
<feature type="region of interest" description="C-terminal hotdog fold" evidence="12">
    <location>
        <begin position="899"/>
        <end position="1038"/>
    </location>
</feature>
<dbReference type="InterPro" id="IPR009081">
    <property type="entry name" value="PP-bd_ACP"/>
</dbReference>
<dbReference type="InterPro" id="IPR025110">
    <property type="entry name" value="AMP-bd_C"/>
</dbReference>
<dbReference type="SMART" id="SM00827">
    <property type="entry name" value="PKS_AT"/>
    <property type="match status" value="1"/>
</dbReference>
<feature type="domain" description="Carrier" evidence="13">
    <location>
        <begin position="2413"/>
        <end position="2488"/>
    </location>
</feature>
<dbReference type="Gene3D" id="3.30.70.3290">
    <property type="match status" value="2"/>
</dbReference>
<dbReference type="GO" id="GO:0004312">
    <property type="term" value="F:fatty acid synthase activity"/>
    <property type="evidence" value="ECO:0007669"/>
    <property type="project" value="TreeGrafter"/>
</dbReference>
<dbReference type="PANTHER" id="PTHR43775">
    <property type="entry name" value="FATTY ACID SYNTHASE"/>
    <property type="match status" value="1"/>
</dbReference>
<dbReference type="GO" id="GO:0031177">
    <property type="term" value="F:phosphopantetheine binding"/>
    <property type="evidence" value="ECO:0007669"/>
    <property type="project" value="InterPro"/>
</dbReference>
<evidence type="ECO:0000256" key="11">
    <source>
        <dbReference type="ARBA" id="ARBA00033440"/>
    </source>
</evidence>
<dbReference type="InterPro" id="IPR020845">
    <property type="entry name" value="AMP-binding_CS"/>
</dbReference>
<accession>A0A291RQI1</accession>
<dbReference type="FunFam" id="2.30.38.10:FF:000001">
    <property type="entry name" value="Non-ribosomal peptide synthetase PvdI"/>
    <property type="match status" value="1"/>
</dbReference>
<dbReference type="InterPro" id="IPR010071">
    <property type="entry name" value="AA_adenyl_dom"/>
</dbReference>
<dbReference type="SMART" id="SM00826">
    <property type="entry name" value="PKS_DH"/>
    <property type="match status" value="1"/>
</dbReference>